<evidence type="ECO:0000313" key="6">
    <source>
        <dbReference type="EMBL" id="MBP2028223.1"/>
    </source>
</evidence>
<protein>
    <recommendedName>
        <fullName evidence="5">Mobile element protein CD1107-like domain-containing protein</fullName>
    </recommendedName>
</protein>
<feature type="compositionally biased region" description="Acidic residues" evidence="2">
    <location>
        <begin position="224"/>
        <end position="246"/>
    </location>
</feature>
<name>A0ABS4KKD3_9FIRM</name>
<sequence>MKHKSLVFLTAVFIVFSSGIGYAKSDENKEMDPIDKIILNAQDEQVSNINYSGARNSSTVGGNVEKPNFTTATKPSTTNGNITENVGEDGKQFDTDIPPKRQFLSFQTSTGKEFHLIIDYTKDEQQVRMLTEVSESDLLNLIDKARKESGEFKENEETKEEMKARLKAELEEEIRKEEADKLLLGEENNKKGDPTLFIIIVLSMIIGGFGYYKKVYLKNKNSADLDEHEEEEEGDEYTDEYEESYEDGYYGETESSDYTERYSTSSSTSNELDIEKKNDSELYFEEGFEEDFEEEFNKER</sequence>
<feature type="compositionally biased region" description="Acidic residues" evidence="2">
    <location>
        <begin position="282"/>
        <end position="294"/>
    </location>
</feature>
<feature type="region of interest" description="Disordered" evidence="2">
    <location>
        <begin position="54"/>
        <end position="94"/>
    </location>
</feature>
<evidence type="ECO:0000256" key="3">
    <source>
        <dbReference type="SAM" id="Phobius"/>
    </source>
</evidence>
<keyword evidence="1" id="KW-0175">Coiled coil</keyword>
<evidence type="ECO:0000256" key="4">
    <source>
        <dbReference type="SAM" id="SignalP"/>
    </source>
</evidence>
<feature type="compositionally biased region" description="Polar residues" evidence="2">
    <location>
        <begin position="68"/>
        <end position="84"/>
    </location>
</feature>
<feature type="domain" description="Mobile element protein CD1107-like" evidence="5">
    <location>
        <begin position="100"/>
        <end position="220"/>
    </location>
</feature>
<proteinExistence type="predicted"/>
<keyword evidence="3" id="KW-0812">Transmembrane</keyword>
<accession>A0ABS4KKD3</accession>
<evidence type="ECO:0000256" key="2">
    <source>
        <dbReference type="SAM" id="MobiDB-lite"/>
    </source>
</evidence>
<keyword evidence="4" id="KW-0732">Signal</keyword>
<feature type="chain" id="PRO_5045875118" description="Mobile element protein CD1107-like domain-containing protein" evidence="4">
    <location>
        <begin position="24"/>
        <end position="300"/>
    </location>
</feature>
<gene>
    <name evidence="6" type="ORF">J2Z35_002024</name>
</gene>
<keyword evidence="3" id="KW-0472">Membrane</keyword>
<feature type="coiled-coil region" evidence="1">
    <location>
        <begin position="152"/>
        <end position="187"/>
    </location>
</feature>
<dbReference type="InterPro" id="IPR025376">
    <property type="entry name" value="CD1107-like_dom"/>
</dbReference>
<feature type="compositionally biased region" description="Low complexity" evidence="2">
    <location>
        <begin position="261"/>
        <end position="271"/>
    </location>
</feature>
<evidence type="ECO:0000259" key="5">
    <source>
        <dbReference type="Pfam" id="PF14283"/>
    </source>
</evidence>
<dbReference type="EMBL" id="JAGGLI010000023">
    <property type="protein sequence ID" value="MBP2028223.1"/>
    <property type="molecule type" value="Genomic_DNA"/>
</dbReference>
<feature type="transmembrane region" description="Helical" evidence="3">
    <location>
        <begin position="195"/>
        <end position="212"/>
    </location>
</feature>
<dbReference type="Pfam" id="PF14283">
    <property type="entry name" value="CD1107-like"/>
    <property type="match status" value="1"/>
</dbReference>
<dbReference type="RefSeq" id="WP_209661274.1">
    <property type="nucleotide sequence ID" value="NZ_JAGGLI010000023.1"/>
</dbReference>
<feature type="signal peptide" evidence="4">
    <location>
        <begin position="1"/>
        <end position="23"/>
    </location>
</feature>
<feature type="region of interest" description="Disordered" evidence="2">
    <location>
        <begin position="223"/>
        <end position="300"/>
    </location>
</feature>
<reference evidence="6 7" key="1">
    <citation type="submission" date="2021-03" db="EMBL/GenBank/DDBJ databases">
        <title>Genomic Encyclopedia of Type Strains, Phase IV (KMG-IV): sequencing the most valuable type-strain genomes for metagenomic binning, comparative biology and taxonomic classification.</title>
        <authorList>
            <person name="Goeker M."/>
        </authorList>
    </citation>
    <scope>NUCLEOTIDE SEQUENCE [LARGE SCALE GENOMIC DNA]</scope>
    <source>
        <strain evidence="6 7">DSM 27512</strain>
    </source>
</reference>
<evidence type="ECO:0000313" key="7">
    <source>
        <dbReference type="Proteomes" id="UP001314903"/>
    </source>
</evidence>
<evidence type="ECO:0000256" key="1">
    <source>
        <dbReference type="SAM" id="Coils"/>
    </source>
</evidence>
<dbReference type="Proteomes" id="UP001314903">
    <property type="component" value="Unassembled WGS sequence"/>
</dbReference>
<keyword evidence="3" id="KW-1133">Transmembrane helix</keyword>
<keyword evidence="7" id="KW-1185">Reference proteome</keyword>
<comment type="caution">
    <text evidence="6">The sequence shown here is derived from an EMBL/GenBank/DDBJ whole genome shotgun (WGS) entry which is preliminary data.</text>
</comment>
<organism evidence="6 7">
    <name type="scientific">Acetoanaerobium pronyense</name>
    <dbReference type="NCBI Taxonomy" id="1482736"/>
    <lineage>
        <taxon>Bacteria</taxon>
        <taxon>Bacillati</taxon>
        <taxon>Bacillota</taxon>
        <taxon>Clostridia</taxon>
        <taxon>Peptostreptococcales</taxon>
        <taxon>Filifactoraceae</taxon>
        <taxon>Acetoanaerobium</taxon>
    </lineage>
</organism>